<keyword evidence="10" id="KW-1185">Reference proteome</keyword>
<proteinExistence type="inferred from homology"/>
<dbReference type="InterPro" id="IPR029001">
    <property type="entry name" value="ITPase-like_fam"/>
</dbReference>
<comment type="catalytic activity">
    <reaction evidence="7">
        <text>ITP + H2O = IMP + diphosphate + H(+)</text>
        <dbReference type="Rhea" id="RHEA:29399"/>
        <dbReference type="ChEBI" id="CHEBI:15377"/>
        <dbReference type="ChEBI" id="CHEBI:15378"/>
        <dbReference type="ChEBI" id="CHEBI:33019"/>
        <dbReference type="ChEBI" id="CHEBI:58053"/>
        <dbReference type="ChEBI" id="CHEBI:61402"/>
        <dbReference type="EC" id="3.6.1.66"/>
    </reaction>
</comment>
<dbReference type="PANTHER" id="PTHR11067">
    <property type="entry name" value="INOSINE TRIPHOSPHATE PYROPHOSPHATASE/HAM1 PROTEIN"/>
    <property type="match status" value="1"/>
</dbReference>
<dbReference type="InterPro" id="IPR002637">
    <property type="entry name" value="RdgB/HAM1"/>
</dbReference>
<name>A0ABW5DZ66_9PROT</name>
<comment type="function">
    <text evidence="7">Pyrophosphatase that catalyzes the hydrolysis of nucleoside triphosphates to their monophosphate derivatives, with a high preference for the non-canonical purine nucleotides XTP (xanthosine triphosphate), dITP (deoxyinosine triphosphate) and ITP. Seems to function as a house-cleaning enzyme that removes non-canonical purine nucleotides from the nucleotide pool, thus preventing their incorporation into DNA/RNA and avoiding chromosomal lesions.</text>
</comment>
<evidence type="ECO:0000313" key="9">
    <source>
        <dbReference type="EMBL" id="MFD2265261.1"/>
    </source>
</evidence>
<comment type="cofactor">
    <cofactor evidence="7">
        <name>Mg(2+)</name>
        <dbReference type="ChEBI" id="CHEBI:18420"/>
    </cofactor>
    <text evidence="7">Binds 1 Mg(2+) ion per subunit.</text>
</comment>
<gene>
    <name evidence="9" type="primary">rdgB</name>
    <name evidence="9" type="ORF">ACFSM5_20325</name>
</gene>
<dbReference type="HAMAP" id="MF_01405">
    <property type="entry name" value="Non_canon_purine_NTPase"/>
    <property type="match status" value="1"/>
</dbReference>
<evidence type="ECO:0000313" key="10">
    <source>
        <dbReference type="Proteomes" id="UP001597295"/>
    </source>
</evidence>
<dbReference type="PANTHER" id="PTHR11067:SF9">
    <property type="entry name" value="INOSINE TRIPHOSPHATE PYROPHOSPHATASE"/>
    <property type="match status" value="1"/>
</dbReference>
<comment type="catalytic activity">
    <reaction evidence="7">
        <text>XTP + H2O = XMP + diphosphate + H(+)</text>
        <dbReference type="Rhea" id="RHEA:28610"/>
        <dbReference type="ChEBI" id="CHEBI:15377"/>
        <dbReference type="ChEBI" id="CHEBI:15378"/>
        <dbReference type="ChEBI" id="CHEBI:33019"/>
        <dbReference type="ChEBI" id="CHEBI:57464"/>
        <dbReference type="ChEBI" id="CHEBI:61314"/>
        <dbReference type="EC" id="3.6.1.66"/>
    </reaction>
</comment>
<dbReference type="NCBIfam" id="TIGR00042">
    <property type="entry name" value="RdgB/HAM1 family non-canonical purine NTP pyrophosphatase"/>
    <property type="match status" value="1"/>
</dbReference>
<feature type="active site" description="Proton acceptor" evidence="7">
    <location>
        <position position="79"/>
    </location>
</feature>
<keyword evidence="6 7" id="KW-0546">Nucleotide metabolism</keyword>
<evidence type="ECO:0000256" key="4">
    <source>
        <dbReference type="ARBA" id="ARBA00022801"/>
    </source>
</evidence>
<keyword evidence="3 7" id="KW-0547">Nucleotide-binding</keyword>
<evidence type="ECO:0000256" key="7">
    <source>
        <dbReference type="HAMAP-Rule" id="MF_01405"/>
    </source>
</evidence>
<evidence type="ECO:0000256" key="8">
    <source>
        <dbReference type="RuleBase" id="RU003781"/>
    </source>
</evidence>
<evidence type="ECO:0000256" key="6">
    <source>
        <dbReference type="ARBA" id="ARBA00023080"/>
    </source>
</evidence>
<evidence type="ECO:0000256" key="5">
    <source>
        <dbReference type="ARBA" id="ARBA00022842"/>
    </source>
</evidence>
<feature type="binding site" evidence="7">
    <location>
        <begin position="18"/>
        <end position="23"/>
    </location>
    <ligand>
        <name>substrate</name>
    </ligand>
</feature>
<comment type="similarity">
    <text evidence="1 7 8">Belongs to the HAM1 NTPase family.</text>
</comment>
<dbReference type="InterPro" id="IPR020922">
    <property type="entry name" value="dITP/XTP_pyrophosphatase"/>
</dbReference>
<keyword evidence="4 7" id="KW-0378">Hydrolase</keyword>
<dbReference type="Pfam" id="PF01725">
    <property type="entry name" value="Ham1p_like"/>
    <property type="match status" value="1"/>
</dbReference>
<feature type="binding site" evidence="7">
    <location>
        <position position="183"/>
    </location>
    <ligand>
        <name>substrate</name>
    </ligand>
</feature>
<dbReference type="Gene3D" id="3.90.950.10">
    <property type="match status" value="1"/>
</dbReference>
<dbReference type="SUPFAM" id="SSF52972">
    <property type="entry name" value="ITPase-like"/>
    <property type="match status" value="1"/>
</dbReference>
<dbReference type="Proteomes" id="UP001597295">
    <property type="component" value="Unassembled WGS sequence"/>
</dbReference>
<feature type="binding site" evidence="7">
    <location>
        <position position="80"/>
    </location>
    <ligand>
        <name>substrate</name>
    </ligand>
</feature>
<keyword evidence="2 7" id="KW-0479">Metal-binding</keyword>
<comment type="subunit">
    <text evidence="7">Homodimer.</text>
</comment>
<reference evidence="10" key="1">
    <citation type="journal article" date="2019" name="Int. J. Syst. Evol. Microbiol.">
        <title>The Global Catalogue of Microorganisms (GCM) 10K type strain sequencing project: providing services to taxonomists for standard genome sequencing and annotation.</title>
        <authorList>
            <consortium name="The Broad Institute Genomics Platform"/>
            <consortium name="The Broad Institute Genome Sequencing Center for Infectious Disease"/>
            <person name="Wu L."/>
            <person name="Ma J."/>
        </authorList>
    </citation>
    <scope>NUCLEOTIDE SEQUENCE [LARGE SCALE GENOMIC DNA]</scope>
    <source>
        <strain evidence="10">CGMCC 1.19062</strain>
    </source>
</reference>
<feature type="binding site" evidence="7">
    <location>
        <begin position="188"/>
        <end position="189"/>
    </location>
    <ligand>
        <name>substrate</name>
    </ligand>
</feature>
<dbReference type="GO" id="GO:0036220">
    <property type="term" value="F:ITP diphosphatase activity"/>
    <property type="evidence" value="ECO:0007669"/>
    <property type="project" value="UniProtKB-EC"/>
</dbReference>
<feature type="binding site" evidence="7">
    <location>
        <begin position="160"/>
        <end position="163"/>
    </location>
    <ligand>
        <name>substrate</name>
    </ligand>
</feature>
<dbReference type="CDD" id="cd00515">
    <property type="entry name" value="HAM1"/>
    <property type="match status" value="1"/>
</dbReference>
<dbReference type="EMBL" id="JBHUIP010000016">
    <property type="protein sequence ID" value="MFD2265261.1"/>
    <property type="molecule type" value="Genomic_DNA"/>
</dbReference>
<feature type="binding site" evidence="7">
    <location>
        <position position="79"/>
    </location>
    <ligand>
        <name>Mg(2+)</name>
        <dbReference type="ChEBI" id="CHEBI:18420"/>
    </ligand>
</feature>
<keyword evidence="5 7" id="KW-0460">Magnesium</keyword>
<evidence type="ECO:0000256" key="2">
    <source>
        <dbReference type="ARBA" id="ARBA00022723"/>
    </source>
</evidence>
<comment type="caution">
    <text evidence="9">The sequence shown here is derived from an EMBL/GenBank/DDBJ whole genome shotgun (WGS) entry which is preliminary data.</text>
</comment>
<sequence length="202" mass="21197">MPVTSTRLNPGETIVLATHNKGKVPEIAALVEPFGIKVVSAGELGLPEPEETALTFTGNAELKARAAAAAANLPALADDSGLAVTALDGAPGIYSARWAGPTKDFGMAMKKVERELADAEDRSAAFVSALSLAWPDGRIVTVEGRCPGTLTFPARGANGFGYDPIFVPEGHDKTFGEMDKEAKYAISHRTLAFKQLVAKVFA</sequence>
<accession>A0ABW5DZ66</accession>
<comment type="catalytic activity">
    <reaction evidence="7">
        <text>dITP + H2O = dIMP + diphosphate + H(+)</text>
        <dbReference type="Rhea" id="RHEA:28342"/>
        <dbReference type="ChEBI" id="CHEBI:15377"/>
        <dbReference type="ChEBI" id="CHEBI:15378"/>
        <dbReference type="ChEBI" id="CHEBI:33019"/>
        <dbReference type="ChEBI" id="CHEBI:61194"/>
        <dbReference type="ChEBI" id="CHEBI:61382"/>
        <dbReference type="EC" id="3.6.1.66"/>
    </reaction>
</comment>
<evidence type="ECO:0000256" key="3">
    <source>
        <dbReference type="ARBA" id="ARBA00022741"/>
    </source>
</evidence>
<dbReference type="EC" id="3.6.1.66" evidence="7"/>
<feature type="binding site" evidence="7">
    <location>
        <position position="50"/>
    </location>
    <ligand>
        <name>Mg(2+)</name>
        <dbReference type="ChEBI" id="CHEBI:18420"/>
    </ligand>
</feature>
<organism evidence="9 10">
    <name type="scientific">Lacibacterium aquatile</name>
    <dbReference type="NCBI Taxonomy" id="1168082"/>
    <lineage>
        <taxon>Bacteria</taxon>
        <taxon>Pseudomonadati</taxon>
        <taxon>Pseudomonadota</taxon>
        <taxon>Alphaproteobacteria</taxon>
        <taxon>Rhodospirillales</taxon>
        <taxon>Rhodospirillaceae</taxon>
    </lineage>
</organism>
<evidence type="ECO:0000256" key="1">
    <source>
        <dbReference type="ARBA" id="ARBA00008023"/>
    </source>
</evidence>
<protein>
    <recommendedName>
        <fullName evidence="7">dITP/XTP pyrophosphatase</fullName>
        <ecNumber evidence="7">3.6.1.66</ecNumber>
    </recommendedName>
    <alternativeName>
        <fullName evidence="7">Non-canonical purine NTP pyrophosphatase</fullName>
    </alternativeName>
    <alternativeName>
        <fullName evidence="7">Non-standard purine NTP pyrophosphatase</fullName>
    </alternativeName>
    <alternativeName>
        <fullName evidence="7">Nucleoside-triphosphate diphosphatase</fullName>
    </alternativeName>
    <alternativeName>
        <fullName evidence="7">Nucleoside-triphosphate pyrophosphatase</fullName>
        <shortName evidence="7">NTPase</shortName>
    </alternativeName>
</protein>